<dbReference type="InterPro" id="IPR004242">
    <property type="entry name" value="Transposase_21"/>
</dbReference>
<keyword evidence="4" id="KW-1185">Reference proteome</keyword>
<dbReference type="PANTHER" id="PTHR10775">
    <property type="entry name" value="OS08G0208400 PROTEIN"/>
    <property type="match status" value="1"/>
</dbReference>
<evidence type="ECO:0000259" key="2">
    <source>
        <dbReference type="Pfam" id="PF13952"/>
    </source>
</evidence>
<feature type="non-terminal residue" evidence="5">
    <location>
        <position position="802"/>
    </location>
</feature>
<dbReference type="InterPro" id="IPR029480">
    <property type="entry name" value="Transpos_assoc"/>
</dbReference>
<dbReference type="PANTHER" id="PTHR10775:SF193">
    <property type="entry name" value="DUF4216 DOMAIN-CONTAINING PROTEIN"/>
    <property type="match status" value="1"/>
</dbReference>
<evidence type="ECO:0000313" key="5">
    <source>
        <dbReference type="RefSeq" id="XP_009803433.1"/>
    </source>
</evidence>
<dbReference type="Pfam" id="PF02992">
    <property type="entry name" value="Transposase_21"/>
    <property type="match status" value="1"/>
</dbReference>
<dbReference type="AlphaFoldDB" id="A0A1U7YJY3"/>
<evidence type="ECO:0000256" key="1">
    <source>
        <dbReference type="SAM" id="MobiDB-lite"/>
    </source>
</evidence>
<protein>
    <submittedName>
        <fullName evidence="5">Uncharacterized protein LOC104248805</fullName>
    </submittedName>
</protein>
<gene>
    <name evidence="5" type="primary">LOC104248805</name>
</gene>
<evidence type="ECO:0000313" key="4">
    <source>
        <dbReference type="Proteomes" id="UP000189701"/>
    </source>
</evidence>
<reference evidence="5" key="2">
    <citation type="submission" date="2025-08" db="UniProtKB">
        <authorList>
            <consortium name="RefSeq"/>
        </authorList>
    </citation>
    <scope>IDENTIFICATION</scope>
    <source>
        <tissue evidence="5">Leaf</tissue>
    </source>
</reference>
<organism evidence="4 5">
    <name type="scientific">Nicotiana sylvestris</name>
    <name type="common">Wood tobacco</name>
    <name type="synonym">South American tobacco</name>
    <dbReference type="NCBI Taxonomy" id="4096"/>
    <lineage>
        <taxon>Eukaryota</taxon>
        <taxon>Viridiplantae</taxon>
        <taxon>Streptophyta</taxon>
        <taxon>Embryophyta</taxon>
        <taxon>Tracheophyta</taxon>
        <taxon>Spermatophyta</taxon>
        <taxon>Magnoliopsida</taxon>
        <taxon>eudicotyledons</taxon>
        <taxon>Gunneridae</taxon>
        <taxon>Pentapetalae</taxon>
        <taxon>asterids</taxon>
        <taxon>lamiids</taxon>
        <taxon>Solanales</taxon>
        <taxon>Solanaceae</taxon>
        <taxon>Nicotianoideae</taxon>
        <taxon>Nicotianeae</taxon>
        <taxon>Nicotiana</taxon>
    </lineage>
</organism>
<evidence type="ECO:0000259" key="3">
    <source>
        <dbReference type="Pfam" id="PF13963"/>
    </source>
</evidence>
<feature type="domain" description="DUF4216" evidence="2">
    <location>
        <begin position="633"/>
        <end position="687"/>
    </location>
</feature>
<accession>A0A1U7YJY3</accession>
<feature type="region of interest" description="Disordered" evidence="1">
    <location>
        <begin position="752"/>
        <end position="802"/>
    </location>
</feature>
<sequence length="802" mass="92970">MYDRNQPNHCGLKEEFFEGIKGFIAHAKTLPEFRNEGTIRCPCVKYKCTKLLQPENVKVHIYSKGFRENYYVWTVHGENYCSVGDVRFQNLVSGERSTQMENNVENSRLHEMVSVAFGFYPGVQSQQNVVEPPNDEAKHFYESLESASCPLYKDSMHSELSVVVRLLTIKSYWNIFQVGMNAIIGLMCEVNPSNNLPNNYYKAKKLVSKLGLSSTKIDCCENGCMLHYKDDAALEACKFCGLSRFKEVTNAKGNKVAVKKMHYLPIIPRLKRMYASMSSAPHMRWHHENRRSPGVLCHPLDGEAWKHFDRMFPNFANKPKNVRLGLCVDGFTPFSVSAAPYSCWPVFVTLYNLPPEMCMKSPYLFLTCIVSGPSNPKGLIDVYLQPLIDDLKLLWHEGVETYDISTKQNFRLRASLMWTINDFSAYGMLYGWSTTGKSCPYCMEDTKSFTLRHGGKNTWFDCHRRFLPMDHEFRRNISAFMKNQTDYDEPPPTLSGEEIWERVKYLPKVMESSSARIPGYGIEHNWTKQSIFWELPYWKHNLLRHNLDVMHIEKNFFDNLFNTVMDDKNKTKDNLKARMDLQEYCRRRELELKEVNNRLVKPKASYTYTLDDKQKICDWVRNLKMPDGYASNLSRGTKVHPQYKIVEVKHTKEYQSYDPFVIAQNVKQVYYASYPSTCKNKNEWWVVIKTKTVGKVEVDDSLVVAYQNDISSVQQTVDNELEYELHSEGIYEEVDLLVEQNYGIGTFMANAEEDSGDENEFIEEEEFSDEIETSEEDETDDENVASDDDGMDDGNETSDDDN</sequence>
<reference evidence="4" key="1">
    <citation type="journal article" date="2013" name="Genome Biol.">
        <title>Reference genomes and transcriptomes of Nicotiana sylvestris and Nicotiana tomentosiformis.</title>
        <authorList>
            <person name="Sierro N."/>
            <person name="Battey J.N."/>
            <person name="Ouadi S."/>
            <person name="Bovet L."/>
            <person name="Goepfert S."/>
            <person name="Bakaher N."/>
            <person name="Peitsch M.C."/>
            <person name="Ivanov N.V."/>
        </authorList>
    </citation>
    <scope>NUCLEOTIDE SEQUENCE [LARGE SCALE GENOMIC DNA]</scope>
</reference>
<dbReference type="InterPro" id="IPR025312">
    <property type="entry name" value="DUF4216"/>
</dbReference>
<dbReference type="Pfam" id="PF13952">
    <property type="entry name" value="DUF4216"/>
    <property type="match status" value="1"/>
</dbReference>
<feature type="domain" description="Transposase-associated" evidence="3">
    <location>
        <begin position="12"/>
        <end position="78"/>
    </location>
</feature>
<dbReference type="Pfam" id="PF13963">
    <property type="entry name" value="Transpos_assoc"/>
    <property type="match status" value="1"/>
</dbReference>
<proteinExistence type="predicted"/>
<dbReference type="RefSeq" id="XP_009803433.1">
    <property type="nucleotide sequence ID" value="XM_009805131.1"/>
</dbReference>
<name>A0A1U7YJY3_NICSY</name>
<dbReference type="Proteomes" id="UP000189701">
    <property type="component" value="Unplaced"/>
</dbReference>